<organism evidence="6 7">
    <name type="scientific">Amycolatopsis silviterrae</name>
    <dbReference type="NCBI Taxonomy" id="1656914"/>
    <lineage>
        <taxon>Bacteria</taxon>
        <taxon>Bacillati</taxon>
        <taxon>Actinomycetota</taxon>
        <taxon>Actinomycetes</taxon>
        <taxon>Pseudonocardiales</taxon>
        <taxon>Pseudonocardiaceae</taxon>
        <taxon>Amycolatopsis</taxon>
    </lineage>
</organism>
<reference evidence="7" key="1">
    <citation type="journal article" date="2019" name="Int. J. Syst. Evol. Microbiol.">
        <title>The Global Catalogue of Microorganisms (GCM) 10K type strain sequencing project: providing services to taxonomists for standard genome sequencing and annotation.</title>
        <authorList>
            <consortium name="The Broad Institute Genomics Platform"/>
            <consortium name="The Broad Institute Genome Sequencing Center for Infectious Disease"/>
            <person name="Wu L."/>
            <person name="Ma J."/>
        </authorList>
    </citation>
    <scope>NUCLEOTIDE SEQUENCE [LARGE SCALE GENOMIC DNA]</scope>
    <source>
        <strain evidence="7">CGMCC 4.7641</strain>
    </source>
</reference>
<dbReference type="InterPro" id="IPR039424">
    <property type="entry name" value="SBP_5"/>
</dbReference>
<name>A0ABW5HG44_9PSEU</name>
<evidence type="ECO:0000259" key="5">
    <source>
        <dbReference type="Pfam" id="PF00496"/>
    </source>
</evidence>
<evidence type="ECO:0000256" key="1">
    <source>
        <dbReference type="ARBA" id="ARBA00005695"/>
    </source>
</evidence>
<evidence type="ECO:0000256" key="4">
    <source>
        <dbReference type="SAM" id="SignalP"/>
    </source>
</evidence>
<keyword evidence="7" id="KW-1185">Reference proteome</keyword>
<protein>
    <submittedName>
        <fullName evidence="6">ABC transporter substrate-binding protein</fullName>
    </submittedName>
</protein>
<dbReference type="CDD" id="cd08503">
    <property type="entry name" value="PBP2_NikA_DppA_OppA_like_17"/>
    <property type="match status" value="1"/>
</dbReference>
<comment type="caution">
    <text evidence="6">The sequence shown here is derived from an EMBL/GenBank/DDBJ whole genome shotgun (WGS) entry which is preliminary data.</text>
</comment>
<evidence type="ECO:0000313" key="6">
    <source>
        <dbReference type="EMBL" id="MFD2472066.1"/>
    </source>
</evidence>
<evidence type="ECO:0000256" key="3">
    <source>
        <dbReference type="ARBA" id="ARBA00022729"/>
    </source>
</evidence>
<proteinExistence type="inferred from homology"/>
<dbReference type="InterPro" id="IPR006311">
    <property type="entry name" value="TAT_signal"/>
</dbReference>
<dbReference type="PROSITE" id="PS51318">
    <property type="entry name" value="TAT"/>
    <property type="match status" value="1"/>
</dbReference>
<dbReference type="Gene3D" id="3.10.105.10">
    <property type="entry name" value="Dipeptide-binding Protein, Domain 3"/>
    <property type="match status" value="1"/>
</dbReference>
<keyword evidence="2" id="KW-0813">Transport</keyword>
<dbReference type="Proteomes" id="UP001597483">
    <property type="component" value="Unassembled WGS sequence"/>
</dbReference>
<dbReference type="EMBL" id="JBHUKS010000026">
    <property type="protein sequence ID" value="MFD2472066.1"/>
    <property type="molecule type" value="Genomic_DNA"/>
</dbReference>
<dbReference type="PANTHER" id="PTHR30290">
    <property type="entry name" value="PERIPLASMIC BINDING COMPONENT OF ABC TRANSPORTER"/>
    <property type="match status" value="1"/>
</dbReference>
<dbReference type="RefSeq" id="WP_378309427.1">
    <property type="nucleotide sequence ID" value="NZ_JBHUKS010000026.1"/>
</dbReference>
<evidence type="ECO:0000313" key="7">
    <source>
        <dbReference type="Proteomes" id="UP001597483"/>
    </source>
</evidence>
<dbReference type="PANTHER" id="PTHR30290:SF9">
    <property type="entry name" value="OLIGOPEPTIDE-BINDING PROTEIN APPA"/>
    <property type="match status" value="1"/>
</dbReference>
<dbReference type="PIRSF" id="PIRSF002741">
    <property type="entry name" value="MppA"/>
    <property type="match status" value="1"/>
</dbReference>
<keyword evidence="3 4" id="KW-0732">Signal</keyword>
<feature type="domain" description="Solute-binding protein family 5" evidence="5">
    <location>
        <begin position="94"/>
        <end position="430"/>
    </location>
</feature>
<dbReference type="InterPro" id="IPR000914">
    <property type="entry name" value="SBP_5_dom"/>
</dbReference>
<dbReference type="SUPFAM" id="SSF53850">
    <property type="entry name" value="Periplasmic binding protein-like II"/>
    <property type="match status" value="1"/>
</dbReference>
<accession>A0ABW5HG44</accession>
<feature type="signal peptide" evidence="4">
    <location>
        <begin position="1"/>
        <end position="26"/>
    </location>
</feature>
<feature type="chain" id="PRO_5045261781" evidence="4">
    <location>
        <begin position="27"/>
        <end position="524"/>
    </location>
</feature>
<dbReference type="PROSITE" id="PS51257">
    <property type="entry name" value="PROKAR_LIPOPROTEIN"/>
    <property type="match status" value="1"/>
</dbReference>
<dbReference type="Gene3D" id="3.40.190.10">
    <property type="entry name" value="Periplasmic binding protein-like II"/>
    <property type="match status" value="1"/>
</dbReference>
<sequence>MQRGVSARLSRRGFLGGMAASAVVLAGCSGGAPEADSAASGVPSGPRKRGGTFRFASASFNEATGADPELLGGGSSFPCYDQLVKWDANQRLQLELAEEFAPDPKDASTWTIRVRDGVEFHNGKTLGADDVMFTINRILDPKLGAAAAALLGAIDPAGLKKLDKRTVRLKLKYPNSQLPDGFTSFCGVVPVGFDPRNPVGTGAFRQESFIPHQQWAGTRNPHYWRPDSAPYLDRVELIGLSSPVAAVNAMLSGQVDAIDTVLISQLPRLKQRKDLVVVESQTGSVQFVSMNCRKGQLFEDPRVRKAFKLMLDRQQLVNTIYSGHGAIGNDVGVFPQWDSACDPGLPPPAQNLDQARALLREAGKEGMTVPLRVAELLPGMTETAQVLIEQAKKIGVTITLDQVRDNAQFYTGEYYKAQLQIDYASTMSMYGGAEYYWLSDAGYNAAGYADPEVDSLFKQGLAATGAGYDAPLRKVSRIIQDEGPWLVWGRQNVFSAFTRKFTGITAGAGGGSLNEYGLWNVSLA</sequence>
<gene>
    <name evidence="6" type="ORF">ACFSVL_32040</name>
</gene>
<dbReference type="InterPro" id="IPR030678">
    <property type="entry name" value="Peptide/Ni-bd"/>
</dbReference>
<evidence type="ECO:0000256" key="2">
    <source>
        <dbReference type="ARBA" id="ARBA00022448"/>
    </source>
</evidence>
<dbReference type="Pfam" id="PF00496">
    <property type="entry name" value="SBP_bac_5"/>
    <property type="match status" value="1"/>
</dbReference>
<comment type="similarity">
    <text evidence="1">Belongs to the bacterial solute-binding protein 5 family.</text>
</comment>